<accession>A0A915DRB8</accession>
<dbReference type="Proteomes" id="UP000887574">
    <property type="component" value="Unplaced"/>
</dbReference>
<protein>
    <submittedName>
        <fullName evidence="3">Thioredoxin domain-containing protein</fullName>
    </submittedName>
</protein>
<name>A0A915DRB8_9BILA</name>
<sequence length="176" mass="19724">MSIKYSMIAAILLFSVILLLAECLDSDNEVDGDILVLNTENFQDTLVAHEYLLVLYYQNGSSASSDFLGKLPALAKHLKKINSAIHVAMFEDNAQKSYKINYKNPLNYPALILHYDNQWTEYKYKAAEESDYDKVCLWLEDLVGEDVLFGRNQKESKISNGTGCNLLADGMLLAGA</sequence>
<evidence type="ECO:0000313" key="2">
    <source>
        <dbReference type="Proteomes" id="UP000887574"/>
    </source>
</evidence>
<dbReference type="SUPFAM" id="SSF52833">
    <property type="entry name" value="Thioredoxin-like"/>
    <property type="match status" value="1"/>
</dbReference>
<proteinExistence type="predicted"/>
<dbReference type="Gene3D" id="3.40.30.10">
    <property type="entry name" value="Glutaredoxin"/>
    <property type="match status" value="1"/>
</dbReference>
<feature type="chain" id="PRO_5037736106" evidence="1">
    <location>
        <begin position="24"/>
        <end position="176"/>
    </location>
</feature>
<feature type="signal peptide" evidence="1">
    <location>
        <begin position="1"/>
        <end position="23"/>
    </location>
</feature>
<dbReference type="InterPro" id="IPR036249">
    <property type="entry name" value="Thioredoxin-like_sf"/>
</dbReference>
<keyword evidence="2" id="KW-1185">Reference proteome</keyword>
<dbReference type="AlphaFoldDB" id="A0A915DRB8"/>
<reference evidence="3" key="1">
    <citation type="submission" date="2022-11" db="UniProtKB">
        <authorList>
            <consortium name="WormBaseParasite"/>
        </authorList>
    </citation>
    <scope>IDENTIFICATION</scope>
</reference>
<evidence type="ECO:0000256" key="1">
    <source>
        <dbReference type="SAM" id="SignalP"/>
    </source>
</evidence>
<keyword evidence="1" id="KW-0732">Signal</keyword>
<evidence type="ECO:0000313" key="3">
    <source>
        <dbReference type="WBParaSite" id="jg22310"/>
    </source>
</evidence>
<dbReference type="WBParaSite" id="jg22310">
    <property type="protein sequence ID" value="jg22310"/>
    <property type="gene ID" value="jg22310"/>
</dbReference>
<organism evidence="2 3">
    <name type="scientific">Ditylenchus dipsaci</name>
    <dbReference type="NCBI Taxonomy" id="166011"/>
    <lineage>
        <taxon>Eukaryota</taxon>
        <taxon>Metazoa</taxon>
        <taxon>Ecdysozoa</taxon>
        <taxon>Nematoda</taxon>
        <taxon>Chromadorea</taxon>
        <taxon>Rhabditida</taxon>
        <taxon>Tylenchina</taxon>
        <taxon>Tylenchomorpha</taxon>
        <taxon>Sphaerularioidea</taxon>
        <taxon>Anguinidae</taxon>
        <taxon>Anguininae</taxon>
        <taxon>Ditylenchus</taxon>
    </lineage>
</organism>